<dbReference type="HOGENOM" id="CLU_799173_0_0_1"/>
<dbReference type="SUPFAM" id="SSF53098">
    <property type="entry name" value="Ribonuclease H-like"/>
    <property type="match status" value="1"/>
</dbReference>
<organism evidence="2 3">
    <name type="scientific">Amanita muscaria (strain Koide BX008)</name>
    <dbReference type="NCBI Taxonomy" id="946122"/>
    <lineage>
        <taxon>Eukaryota</taxon>
        <taxon>Fungi</taxon>
        <taxon>Dikarya</taxon>
        <taxon>Basidiomycota</taxon>
        <taxon>Agaricomycotina</taxon>
        <taxon>Agaricomycetes</taxon>
        <taxon>Agaricomycetidae</taxon>
        <taxon>Agaricales</taxon>
        <taxon>Pluteineae</taxon>
        <taxon>Amanitaceae</taxon>
        <taxon>Amanita</taxon>
    </lineage>
</organism>
<gene>
    <name evidence="2" type="ORF">M378DRAFT_182656</name>
</gene>
<reference evidence="2 3" key="1">
    <citation type="submission" date="2014-04" db="EMBL/GenBank/DDBJ databases">
        <title>Evolutionary Origins and Diversification of the Mycorrhizal Mutualists.</title>
        <authorList>
            <consortium name="DOE Joint Genome Institute"/>
            <consortium name="Mycorrhizal Genomics Consortium"/>
            <person name="Kohler A."/>
            <person name="Kuo A."/>
            <person name="Nagy L.G."/>
            <person name="Floudas D."/>
            <person name="Copeland A."/>
            <person name="Barry K.W."/>
            <person name="Cichocki N."/>
            <person name="Veneault-Fourrey C."/>
            <person name="LaButti K."/>
            <person name="Lindquist E.A."/>
            <person name="Lipzen A."/>
            <person name="Lundell T."/>
            <person name="Morin E."/>
            <person name="Murat C."/>
            <person name="Riley R."/>
            <person name="Ohm R."/>
            <person name="Sun H."/>
            <person name="Tunlid A."/>
            <person name="Henrissat B."/>
            <person name="Grigoriev I.V."/>
            <person name="Hibbett D.S."/>
            <person name="Martin F."/>
        </authorList>
    </citation>
    <scope>NUCLEOTIDE SEQUENCE [LARGE SCALE GENOMIC DNA]</scope>
    <source>
        <strain evidence="2 3">Koide BX008</strain>
    </source>
</reference>
<evidence type="ECO:0000313" key="2">
    <source>
        <dbReference type="EMBL" id="KIL54112.1"/>
    </source>
</evidence>
<name>A0A0C2VZ54_AMAMK</name>
<keyword evidence="3" id="KW-1185">Reference proteome</keyword>
<evidence type="ECO:0000256" key="1">
    <source>
        <dbReference type="SAM" id="MobiDB-lite"/>
    </source>
</evidence>
<dbReference type="AlphaFoldDB" id="A0A0C2VZ54"/>
<protein>
    <submittedName>
        <fullName evidence="2">Uncharacterized protein</fullName>
    </submittedName>
</protein>
<evidence type="ECO:0000313" key="3">
    <source>
        <dbReference type="Proteomes" id="UP000054549"/>
    </source>
</evidence>
<feature type="region of interest" description="Disordered" evidence="1">
    <location>
        <begin position="262"/>
        <end position="281"/>
    </location>
</feature>
<dbReference type="EMBL" id="KN818934">
    <property type="protein sequence ID" value="KIL54112.1"/>
    <property type="molecule type" value="Genomic_DNA"/>
</dbReference>
<proteinExistence type="predicted"/>
<sequence>MASHFISALNVTSSHKMKAQAHTEHAVDEYDPELDVETRMDVEPSSDDIGAMQELLVADFEAGDVVGKLMAFSAQLRACGEDTREYLKTLATSHGCPGWEIKLWAIDRFCILADNEDDLPPLSNGKKWLGYKMSHPEWQIIKLAHRSLEILAKAHGELSANKTPTCQKVFPVLERLQSAWEDLLDKHEYEPVHDALAVGLRNMQKWYRKTDDTSIYFISHVLDPTRKLSYIEAAWDPEFVESSMKRLKAIYLRYHTSYYASKKSASGPTNTEGSEAPKISRHNSLTDNWMDQIVDKAKGRNASRELKKTHGDDPLAELKSFFDTDMLSKDECPDVVAWFGVWILFIV</sequence>
<feature type="compositionally biased region" description="Polar residues" evidence="1">
    <location>
        <begin position="263"/>
        <end position="273"/>
    </location>
</feature>
<dbReference type="Proteomes" id="UP000054549">
    <property type="component" value="Unassembled WGS sequence"/>
</dbReference>
<accession>A0A0C2VZ54</accession>
<dbReference type="InParanoid" id="A0A0C2VZ54"/>
<dbReference type="OrthoDB" id="3058553at2759"/>
<dbReference type="InterPro" id="IPR012337">
    <property type="entry name" value="RNaseH-like_sf"/>
</dbReference>